<dbReference type="Pfam" id="PF21530">
    <property type="entry name" value="Pif1_2B_dom"/>
    <property type="match status" value="1"/>
</dbReference>
<feature type="domain" description="Helitron helicase-like" evidence="2">
    <location>
        <begin position="374"/>
        <end position="437"/>
    </location>
</feature>
<keyword evidence="5" id="KW-1185">Reference proteome</keyword>
<reference evidence="5" key="1">
    <citation type="submission" date="2016-10" db="EMBL/GenBank/DDBJ databases">
        <authorList>
            <person name="Jeantristanb JTB J.-T."/>
            <person name="Ricardo R."/>
        </authorList>
    </citation>
    <scope>NUCLEOTIDE SEQUENCE [LARGE SCALE GENOMIC DNA]</scope>
</reference>
<evidence type="ECO:0000259" key="3">
    <source>
        <dbReference type="Pfam" id="PF21530"/>
    </source>
</evidence>
<evidence type="ECO:0000313" key="5">
    <source>
        <dbReference type="Proteomes" id="UP000249723"/>
    </source>
</evidence>
<gene>
    <name evidence="4" type="ORF">BZ3500_MVSOF-1268-A1-R1_CHR7-1G09057</name>
</gene>
<feature type="compositionally biased region" description="Acidic residues" evidence="1">
    <location>
        <begin position="264"/>
        <end position="286"/>
    </location>
</feature>
<dbReference type="OrthoDB" id="6428367at2759"/>
<evidence type="ECO:0000313" key="4">
    <source>
        <dbReference type="EMBL" id="SDA02707.1"/>
    </source>
</evidence>
<dbReference type="PANTHER" id="PTHR45786">
    <property type="entry name" value="DNA BINDING PROTEIN-LIKE"/>
    <property type="match status" value="1"/>
</dbReference>
<accession>A0A2X0MV29</accession>
<dbReference type="AlphaFoldDB" id="A0A2X0MV29"/>
<dbReference type="PANTHER" id="PTHR45786:SF74">
    <property type="entry name" value="ATP-DEPENDENT DNA HELICASE"/>
    <property type="match status" value="1"/>
</dbReference>
<protein>
    <submittedName>
        <fullName evidence="4">BZ3500_MvSof-1268-A1-R1_Chr7-1g09057 protein</fullName>
    </submittedName>
</protein>
<evidence type="ECO:0000256" key="1">
    <source>
        <dbReference type="SAM" id="MobiDB-lite"/>
    </source>
</evidence>
<dbReference type="InterPro" id="IPR049163">
    <property type="entry name" value="Pif1-like_2B_dom"/>
</dbReference>
<evidence type="ECO:0000259" key="2">
    <source>
        <dbReference type="Pfam" id="PF14214"/>
    </source>
</evidence>
<dbReference type="EMBL" id="FMWP01000127">
    <property type="protein sequence ID" value="SDA02707.1"/>
    <property type="molecule type" value="Genomic_DNA"/>
</dbReference>
<name>A0A2X0MV29_9BASI</name>
<sequence length="514" mass="56915">MADPTLSSPHHHLFLRRGKCAGLESSSSHSSPHPRLPRPQMTVCTHCKARHWEARCSYLPLSGPIPTFNSYLKARIAKLRHSCVPRECPVVQQRADPRVRVFGHLYHRLGALIPAVNQRPAFAQTWLIDPAEATDTRLGPDGADSRIQRSTLTKLEPMLRTKDHFVREFASAKTRAGWDTAKESALRLCRPPGRDRRTHNLPTSWTSPSAMPLRYPLLFPAGENAFHPNIPLCGFHQAGPPIARNREQIDNGVQLREVLAGLGLDDEDEEEDEDRDDEDEDGEEGEGEHQGEGLEVDQPESCVPNSLHTTFTNAATISQSRVPPGVSFSRFVIDGYSQVETDRLNSIRLHQENLRLTTAQGIAEAVANSLTPDQMGRYQGTMACVVKYEKPSLFITVTCIPGRPEIQAALGPKDQACNRPDLIARVFEAKLNRLCDDGNKQGAGWWDGARSISPVYLHSINPSDFPAHHLRLKEGIPVVLLRNLDPDAGLCNGTCLIVLHARSQVIPAIILTGD</sequence>
<dbReference type="Proteomes" id="UP000249723">
    <property type="component" value="Unassembled WGS sequence"/>
</dbReference>
<proteinExistence type="predicted"/>
<organism evidence="4 5">
    <name type="scientific">Microbotryum saponariae</name>
    <dbReference type="NCBI Taxonomy" id="289078"/>
    <lineage>
        <taxon>Eukaryota</taxon>
        <taxon>Fungi</taxon>
        <taxon>Dikarya</taxon>
        <taxon>Basidiomycota</taxon>
        <taxon>Pucciniomycotina</taxon>
        <taxon>Microbotryomycetes</taxon>
        <taxon>Microbotryales</taxon>
        <taxon>Microbotryaceae</taxon>
        <taxon>Microbotryum</taxon>
    </lineage>
</organism>
<feature type="domain" description="DNA helicase Pif1-like 2B" evidence="3">
    <location>
        <begin position="456"/>
        <end position="499"/>
    </location>
</feature>
<dbReference type="Pfam" id="PF14214">
    <property type="entry name" value="Helitron_like_N"/>
    <property type="match status" value="1"/>
</dbReference>
<dbReference type="InterPro" id="IPR025476">
    <property type="entry name" value="Helitron_helicase-like"/>
</dbReference>
<dbReference type="STRING" id="289078.A0A2X0MV29"/>
<feature type="region of interest" description="Disordered" evidence="1">
    <location>
        <begin position="261"/>
        <end position="306"/>
    </location>
</feature>